<name>A0ABR3H9B9_LOXSC</name>
<proteinExistence type="inferred from homology"/>
<dbReference type="SUPFAM" id="SSF56112">
    <property type="entry name" value="Protein kinase-like (PK-like)"/>
    <property type="match status" value="1"/>
</dbReference>
<keyword evidence="4" id="KW-0808">Transferase</keyword>
<comment type="similarity">
    <text evidence="1">Belongs to the protein kinase superfamily. BUD32 family.</text>
</comment>
<dbReference type="PANTHER" id="PTHR12209:SF0">
    <property type="entry name" value="EKC_KEOPS COMPLEX SUBUNIT TP53RK"/>
    <property type="match status" value="1"/>
</dbReference>
<dbReference type="InterPro" id="IPR000719">
    <property type="entry name" value="Prot_kinase_dom"/>
</dbReference>
<evidence type="ECO:0000256" key="3">
    <source>
        <dbReference type="ARBA" id="ARBA00022527"/>
    </source>
</evidence>
<evidence type="ECO:0000313" key="12">
    <source>
        <dbReference type="EMBL" id="KAL0861384.1"/>
    </source>
</evidence>
<feature type="domain" description="Protein kinase" evidence="11">
    <location>
        <begin position="12"/>
        <end position="252"/>
    </location>
</feature>
<evidence type="ECO:0000256" key="7">
    <source>
        <dbReference type="ARBA" id="ARBA00022777"/>
    </source>
</evidence>
<evidence type="ECO:0000256" key="1">
    <source>
        <dbReference type="ARBA" id="ARBA00010630"/>
    </source>
</evidence>
<keyword evidence="3" id="KW-0723">Serine/threonine-protein kinase</keyword>
<accession>A0ABR3H9B9</accession>
<comment type="caution">
    <text evidence="12">The sequence shown here is derived from an EMBL/GenBank/DDBJ whole genome shotgun (WGS) entry which is preliminary data.</text>
</comment>
<dbReference type="NCBIfam" id="TIGR03724">
    <property type="entry name" value="arch_bud32"/>
    <property type="match status" value="1"/>
</dbReference>
<keyword evidence="8" id="KW-0067">ATP-binding</keyword>
<keyword evidence="13" id="KW-1185">Reference proteome</keyword>
<dbReference type="InterPro" id="IPR011009">
    <property type="entry name" value="Kinase-like_dom_sf"/>
</dbReference>
<evidence type="ECO:0000256" key="9">
    <source>
        <dbReference type="ARBA" id="ARBA00047899"/>
    </source>
</evidence>
<sequence>MGDTDKVGVKVEEYFQLLKQGAEAKVYTCTYLGMPTIVKERFQKNYRHPDLDESITKDRIKNEARAIARCKSVGVKTPCLYLVDFERRRIYMEHFTQSISVKDFFISIKKDSKDEIDVPEVTKNVAIMIGAAVRRLHDSNIIHGDLTTSNMLLVPRRPEDKGEFKWHDYKKLELALIDFGLSYVDSSTEDKGVDLYVLERALISTHNDYPDLFEKIMSGYTRTGEDSAISIAEVLAKFEEVRARGRKRTMVG</sequence>
<reference evidence="12 13" key="1">
    <citation type="submission" date="2024-06" db="EMBL/GenBank/DDBJ databases">
        <title>A chromosome-level genome assembly of beet webworm, Loxostege sticticalis.</title>
        <authorList>
            <person name="Zhang Y."/>
        </authorList>
    </citation>
    <scope>NUCLEOTIDE SEQUENCE [LARGE SCALE GENOMIC DNA]</scope>
    <source>
        <strain evidence="12">AQ026</strain>
        <tissue evidence="12">Whole body</tissue>
    </source>
</reference>
<evidence type="ECO:0000313" key="13">
    <source>
        <dbReference type="Proteomes" id="UP001549920"/>
    </source>
</evidence>
<evidence type="ECO:0000256" key="8">
    <source>
        <dbReference type="ARBA" id="ARBA00022840"/>
    </source>
</evidence>
<dbReference type="EC" id="2.7.11.1" evidence="2"/>
<dbReference type="Gene3D" id="3.30.200.20">
    <property type="entry name" value="Phosphorylase Kinase, domain 1"/>
    <property type="match status" value="1"/>
</dbReference>
<evidence type="ECO:0000256" key="5">
    <source>
        <dbReference type="ARBA" id="ARBA00022694"/>
    </source>
</evidence>
<protein>
    <recommendedName>
        <fullName evidence="2">non-specific serine/threonine protein kinase</fullName>
        <ecNumber evidence="2">2.7.11.1</ecNumber>
    </recommendedName>
</protein>
<evidence type="ECO:0000256" key="10">
    <source>
        <dbReference type="ARBA" id="ARBA00048679"/>
    </source>
</evidence>
<evidence type="ECO:0000259" key="11">
    <source>
        <dbReference type="PROSITE" id="PS50011"/>
    </source>
</evidence>
<keyword evidence="6" id="KW-0547">Nucleotide-binding</keyword>
<evidence type="ECO:0000256" key="2">
    <source>
        <dbReference type="ARBA" id="ARBA00012513"/>
    </source>
</evidence>
<organism evidence="12 13">
    <name type="scientific">Loxostege sticticalis</name>
    <name type="common">Beet webworm moth</name>
    <dbReference type="NCBI Taxonomy" id="481309"/>
    <lineage>
        <taxon>Eukaryota</taxon>
        <taxon>Metazoa</taxon>
        <taxon>Ecdysozoa</taxon>
        <taxon>Arthropoda</taxon>
        <taxon>Hexapoda</taxon>
        <taxon>Insecta</taxon>
        <taxon>Pterygota</taxon>
        <taxon>Neoptera</taxon>
        <taxon>Endopterygota</taxon>
        <taxon>Lepidoptera</taxon>
        <taxon>Glossata</taxon>
        <taxon>Ditrysia</taxon>
        <taxon>Pyraloidea</taxon>
        <taxon>Crambidae</taxon>
        <taxon>Pyraustinae</taxon>
        <taxon>Loxostege</taxon>
    </lineage>
</organism>
<dbReference type="Pfam" id="PF06293">
    <property type="entry name" value="Kdo"/>
    <property type="match status" value="1"/>
</dbReference>
<dbReference type="Proteomes" id="UP001549920">
    <property type="component" value="Unassembled WGS sequence"/>
</dbReference>
<dbReference type="PROSITE" id="PS50011">
    <property type="entry name" value="PROTEIN_KINASE_DOM"/>
    <property type="match status" value="1"/>
</dbReference>
<dbReference type="EMBL" id="JBEUOH010000023">
    <property type="protein sequence ID" value="KAL0861384.1"/>
    <property type="molecule type" value="Genomic_DNA"/>
</dbReference>
<comment type="catalytic activity">
    <reaction evidence="9">
        <text>L-threonyl-[protein] + ATP = O-phospho-L-threonyl-[protein] + ADP + H(+)</text>
        <dbReference type="Rhea" id="RHEA:46608"/>
        <dbReference type="Rhea" id="RHEA-COMP:11060"/>
        <dbReference type="Rhea" id="RHEA-COMP:11605"/>
        <dbReference type="ChEBI" id="CHEBI:15378"/>
        <dbReference type="ChEBI" id="CHEBI:30013"/>
        <dbReference type="ChEBI" id="CHEBI:30616"/>
        <dbReference type="ChEBI" id="CHEBI:61977"/>
        <dbReference type="ChEBI" id="CHEBI:456216"/>
        <dbReference type="EC" id="2.7.11.1"/>
    </reaction>
</comment>
<evidence type="ECO:0000256" key="6">
    <source>
        <dbReference type="ARBA" id="ARBA00022741"/>
    </source>
</evidence>
<dbReference type="PROSITE" id="PS00109">
    <property type="entry name" value="PROTEIN_KINASE_TYR"/>
    <property type="match status" value="1"/>
</dbReference>
<dbReference type="Gene3D" id="1.10.510.10">
    <property type="entry name" value="Transferase(Phosphotransferase) domain 1"/>
    <property type="match status" value="1"/>
</dbReference>
<dbReference type="PANTHER" id="PTHR12209">
    <property type="entry name" value="NON-SPECIFIC SERINE/THREONINE PROTEIN KINASE"/>
    <property type="match status" value="1"/>
</dbReference>
<keyword evidence="7" id="KW-0418">Kinase</keyword>
<dbReference type="InterPro" id="IPR008266">
    <property type="entry name" value="Tyr_kinase_AS"/>
</dbReference>
<dbReference type="SMART" id="SM00220">
    <property type="entry name" value="S_TKc"/>
    <property type="match status" value="1"/>
</dbReference>
<comment type="catalytic activity">
    <reaction evidence="10">
        <text>L-seryl-[protein] + ATP = O-phospho-L-seryl-[protein] + ADP + H(+)</text>
        <dbReference type="Rhea" id="RHEA:17989"/>
        <dbReference type="Rhea" id="RHEA-COMP:9863"/>
        <dbReference type="Rhea" id="RHEA-COMP:11604"/>
        <dbReference type="ChEBI" id="CHEBI:15378"/>
        <dbReference type="ChEBI" id="CHEBI:29999"/>
        <dbReference type="ChEBI" id="CHEBI:30616"/>
        <dbReference type="ChEBI" id="CHEBI:83421"/>
        <dbReference type="ChEBI" id="CHEBI:456216"/>
        <dbReference type="EC" id="2.7.11.1"/>
    </reaction>
</comment>
<evidence type="ECO:0000256" key="4">
    <source>
        <dbReference type="ARBA" id="ARBA00022679"/>
    </source>
</evidence>
<dbReference type="InterPro" id="IPR022495">
    <property type="entry name" value="Bud32"/>
</dbReference>
<keyword evidence="5" id="KW-0819">tRNA processing</keyword>
<gene>
    <name evidence="12" type="ORF">ABMA27_008932</name>
</gene>